<dbReference type="InterPro" id="IPR036709">
    <property type="entry name" value="Autotransporte_beta_dom_sf"/>
</dbReference>
<keyword evidence="3" id="KW-1185">Reference proteome</keyword>
<dbReference type="AlphaFoldDB" id="A0AAF0BT45"/>
<sequence>MSLQYTRVATDAFTESGSISALSVAADRAESLRSGASLRIAHDLQTSNGVLTPELRLAWLHEFRDGVRGIDANFVEPTLPGVFTTFTGQGIRDRGVFGTGVTGRLGQATLVSIGYDAIVGSSDSVTHLVTGKVKVAF</sequence>
<organism evidence="2 3">
    <name type="scientific">Rhodopseudomonas palustris (strain ATCC BAA-98 / CGA009)</name>
    <dbReference type="NCBI Taxonomy" id="258594"/>
    <lineage>
        <taxon>Bacteria</taxon>
        <taxon>Pseudomonadati</taxon>
        <taxon>Pseudomonadota</taxon>
        <taxon>Alphaproteobacteria</taxon>
        <taxon>Hyphomicrobiales</taxon>
        <taxon>Nitrobacteraceae</taxon>
        <taxon>Rhodopseudomonas</taxon>
    </lineage>
</organism>
<dbReference type="EMBL" id="CP116810">
    <property type="protein sequence ID" value="WCL94692.1"/>
    <property type="molecule type" value="Genomic_DNA"/>
</dbReference>
<evidence type="ECO:0000313" key="3">
    <source>
        <dbReference type="Proteomes" id="UP000001426"/>
    </source>
</evidence>
<dbReference type="GO" id="GO:0019867">
    <property type="term" value="C:outer membrane"/>
    <property type="evidence" value="ECO:0007669"/>
    <property type="project" value="InterPro"/>
</dbReference>
<evidence type="ECO:0000259" key="1">
    <source>
        <dbReference type="PROSITE" id="PS51208"/>
    </source>
</evidence>
<dbReference type="SUPFAM" id="SSF103515">
    <property type="entry name" value="Autotransporter"/>
    <property type="match status" value="1"/>
</dbReference>
<dbReference type="RefSeq" id="WP_267793667.1">
    <property type="nucleotide sequence ID" value="NZ_CP116810.1"/>
</dbReference>
<dbReference type="InterPro" id="IPR005546">
    <property type="entry name" value="Autotransporte_beta"/>
</dbReference>
<protein>
    <submittedName>
        <fullName evidence="2">Autotransporter outer membrane beta-barrel domain-containing protein</fullName>
    </submittedName>
</protein>
<evidence type="ECO:0000313" key="2">
    <source>
        <dbReference type="EMBL" id="WCL94692.1"/>
    </source>
</evidence>
<dbReference type="InterPro" id="IPR006315">
    <property type="entry name" value="OM_autotransptr_brl_dom"/>
</dbReference>
<dbReference type="Pfam" id="PF03797">
    <property type="entry name" value="Autotransporter"/>
    <property type="match status" value="1"/>
</dbReference>
<reference evidence="2 3" key="1">
    <citation type="journal article" date="2004" name="Nat. Biotechnol.">
        <title>Complete genome sequence of the metabolically versatile photosynthetic bacterium Rhodopseudomonas palustris.</title>
        <authorList>
            <person name="Larimer F.W."/>
            <person name="Chain P."/>
            <person name="Hauser L."/>
            <person name="Lamerdin J."/>
            <person name="Malfatti S."/>
            <person name="Do L."/>
            <person name="Land M.L."/>
            <person name="Pelletier D.A."/>
            <person name="Beatty J.T."/>
            <person name="Lang A.S."/>
            <person name="Tabita F.R."/>
            <person name="Gibson J.L."/>
            <person name="Hanson T.E."/>
            <person name="Bobst C."/>
            <person name="Torres J.L."/>
            <person name="Peres C."/>
            <person name="Harrison F.H."/>
            <person name="Gibson J."/>
            <person name="Harwood C.S."/>
        </authorList>
    </citation>
    <scope>NUCLEOTIDE SEQUENCE [LARGE SCALE GENOMIC DNA]</scope>
    <source>
        <strain evidence="3">ATCC BAA-98 / CGA009</strain>
    </source>
</reference>
<dbReference type="Proteomes" id="UP000001426">
    <property type="component" value="Chromosome"/>
</dbReference>
<gene>
    <name evidence="2" type="ORF">TX73_023315</name>
</gene>
<dbReference type="NCBIfam" id="TIGR01414">
    <property type="entry name" value="autotrans_barl"/>
    <property type="match status" value="1"/>
</dbReference>
<dbReference type="PROSITE" id="PS51208">
    <property type="entry name" value="AUTOTRANSPORTER"/>
    <property type="match status" value="1"/>
</dbReference>
<proteinExistence type="predicted"/>
<name>A0AAF0BT45_RHOPA</name>
<dbReference type="Gene3D" id="2.40.128.130">
    <property type="entry name" value="Autotransporter beta-domain"/>
    <property type="match status" value="1"/>
</dbReference>
<dbReference type="GeneID" id="79396593"/>
<feature type="domain" description="Autotransporter" evidence="1">
    <location>
        <begin position="1"/>
        <end position="137"/>
    </location>
</feature>
<dbReference type="KEGG" id="rpa:TX73_023315"/>
<accession>A0AAF0BT45</accession>